<sequence length="733" mass="81875">MEGFPQHQSLSRLGHVEFLEIDEEDVDTKGLHAHVLSPAARHSLLSDRHPWTSSLNTNTPIPLNAETLLEDLHHLSPGVAKNFASKVAASVNENLVFKLINDVRHAGNEKSYIAMSYCWKKVHHEVPRTEVSPVGDLPFGWVKTVERFPLPVGEALFQAVLRERVVGEGLWFDQVCIDQQDEIEKATAIGAIDSIYRNARTVVVALDDISIDEDEAAFLHHYLDQYSQSDLPNNQQPNSGLNPPFMHRHTLFHSFFERILSSIWFERAWCAHEMRMGRSHVFLVPCTSNEDDESFTFIRFTGAFFLHMLLLASELKGGNSSQTQKLRTLLELFARRSILDERDAITLLSPGTNFTPIPNSISFVPMIPDIFKLKAGGNPRLPEHLRRLDANRDRISIALNDAGLPLVLKPSSPLQRPTIEHECLRQLLLIGLAARDPVTLCTTGTPLQLHDGSVSWLCRPTPLDVPLRHRGLPRISSNANPITQGSDGRAEYVQLDLLFLDLPHRTHPNPHFPTHIQRARAFVDVCIQYQLPCASTMWSSWQVHGHERAAGMQNIFAQTLACCYDCGPQWLLDVSTSLQPNSQSTGLTPQMVDTLCNPRSIIHTYVRTTEGHEASTLLLDFLSLLITRGIPWASGATERSHGPLITSLLFAPFRDSKTLLVAVPDALISTHYSELARAWILVPMSGYTASSRQMVSWTLQGKAVLFGGRSFGVGLEGVDPGMRRCHRVFGGRG</sequence>
<dbReference type="PANTHER" id="PTHR24148:SF82">
    <property type="entry name" value="HETEROKARYON INCOMPATIBILITY DOMAIN-CONTAINING PROTEIN"/>
    <property type="match status" value="1"/>
</dbReference>
<dbReference type="InterPro" id="IPR010730">
    <property type="entry name" value="HET"/>
</dbReference>
<accession>A0A6A6XWJ2</accession>
<dbReference type="AlphaFoldDB" id="A0A6A6XWJ2"/>
<organism evidence="2 3">
    <name type="scientific">Melanomma pulvis-pyrius CBS 109.77</name>
    <dbReference type="NCBI Taxonomy" id="1314802"/>
    <lineage>
        <taxon>Eukaryota</taxon>
        <taxon>Fungi</taxon>
        <taxon>Dikarya</taxon>
        <taxon>Ascomycota</taxon>
        <taxon>Pezizomycotina</taxon>
        <taxon>Dothideomycetes</taxon>
        <taxon>Pleosporomycetidae</taxon>
        <taxon>Pleosporales</taxon>
        <taxon>Melanommataceae</taxon>
        <taxon>Melanomma</taxon>
    </lineage>
</organism>
<protein>
    <recommendedName>
        <fullName evidence="1">Heterokaryon incompatibility domain-containing protein</fullName>
    </recommendedName>
</protein>
<keyword evidence="3" id="KW-1185">Reference proteome</keyword>
<dbReference type="PANTHER" id="PTHR24148">
    <property type="entry name" value="ANKYRIN REPEAT DOMAIN-CONTAINING PROTEIN 39 HOMOLOG-RELATED"/>
    <property type="match status" value="1"/>
</dbReference>
<feature type="domain" description="Heterokaryon incompatibility" evidence="1">
    <location>
        <begin position="112"/>
        <end position="273"/>
    </location>
</feature>
<name>A0A6A6XWJ2_9PLEO</name>
<gene>
    <name evidence="2" type="ORF">K505DRAFT_345393</name>
</gene>
<dbReference type="InterPro" id="IPR052895">
    <property type="entry name" value="HetReg/Transcr_Mod"/>
</dbReference>
<dbReference type="EMBL" id="MU001752">
    <property type="protein sequence ID" value="KAF2800134.1"/>
    <property type="molecule type" value="Genomic_DNA"/>
</dbReference>
<dbReference type="Pfam" id="PF06985">
    <property type="entry name" value="HET"/>
    <property type="match status" value="1"/>
</dbReference>
<dbReference type="Proteomes" id="UP000799757">
    <property type="component" value="Unassembled WGS sequence"/>
</dbReference>
<evidence type="ECO:0000313" key="3">
    <source>
        <dbReference type="Proteomes" id="UP000799757"/>
    </source>
</evidence>
<proteinExistence type="predicted"/>
<evidence type="ECO:0000313" key="2">
    <source>
        <dbReference type="EMBL" id="KAF2800134.1"/>
    </source>
</evidence>
<dbReference type="OrthoDB" id="270167at2759"/>
<evidence type="ECO:0000259" key="1">
    <source>
        <dbReference type="Pfam" id="PF06985"/>
    </source>
</evidence>
<reference evidence="2" key="1">
    <citation type="journal article" date="2020" name="Stud. Mycol.">
        <title>101 Dothideomycetes genomes: a test case for predicting lifestyles and emergence of pathogens.</title>
        <authorList>
            <person name="Haridas S."/>
            <person name="Albert R."/>
            <person name="Binder M."/>
            <person name="Bloem J."/>
            <person name="Labutti K."/>
            <person name="Salamov A."/>
            <person name="Andreopoulos B."/>
            <person name="Baker S."/>
            <person name="Barry K."/>
            <person name="Bills G."/>
            <person name="Bluhm B."/>
            <person name="Cannon C."/>
            <person name="Castanera R."/>
            <person name="Culley D."/>
            <person name="Daum C."/>
            <person name="Ezra D."/>
            <person name="Gonzalez J."/>
            <person name="Henrissat B."/>
            <person name="Kuo A."/>
            <person name="Liang C."/>
            <person name="Lipzen A."/>
            <person name="Lutzoni F."/>
            <person name="Magnuson J."/>
            <person name="Mondo S."/>
            <person name="Nolan M."/>
            <person name="Ohm R."/>
            <person name="Pangilinan J."/>
            <person name="Park H.-J."/>
            <person name="Ramirez L."/>
            <person name="Alfaro M."/>
            <person name="Sun H."/>
            <person name="Tritt A."/>
            <person name="Yoshinaga Y."/>
            <person name="Zwiers L.-H."/>
            <person name="Turgeon B."/>
            <person name="Goodwin S."/>
            <person name="Spatafora J."/>
            <person name="Crous P."/>
            <person name="Grigoriev I."/>
        </authorList>
    </citation>
    <scope>NUCLEOTIDE SEQUENCE</scope>
    <source>
        <strain evidence="2">CBS 109.77</strain>
    </source>
</reference>